<geneLocation type="mitochondrion" evidence="1"/>
<name>A0A124GMN0_PICGL</name>
<protein>
    <submittedName>
        <fullName evidence="1">Uncharacterized protein</fullName>
    </submittedName>
</protein>
<reference evidence="1" key="1">
    <citation type="journal article" date="2015" name="Genome Biol. Evol.">
        <title>Organellar Genomes of White Spruce (Picea glauca): Assembly and Annotation.</title>
        <authorList>
            <person name="Jackman S.D."/>
            <person name="Warren R.L."/>
            <person name="Gibb E.A."/>
            <person name="Vandervalk B.P."/>
            <person name="Mohamadi H."/>
            <person name="Chu J."/>
            <person name="Raymond A."/>
            <person name="Pleasance S."/>
            <person name="Coope R."/>
            <person name="Wildung M.R."/>
            <person name="Ritland C.E."/>
            <person name="Bousquet J."/>
            <person name="Jones S.J."/>
            <person name="Bohlmann J."/>
            <person name="Birol I."/>
        </authorList>
    </citation>
    <scope>NUCLEOTIDE SEQUENCE [LARGE SCALE GENOMIC DNA]</scope>
    <source>
        <tissue evidence="1">Flushing bud</tissue>
    </source>
</reference>
<gene>
    <name evidence="1" type="ORF">ABT39_MTgene1983</name>
</gene>
<evidence type="ECO:0000313" key="1">
    <source>
        <dbReference type="EMBL" id="KUM46177.1"/>
    </source>
</evidence>
<accession>A0A124GMN0</accession>
<comment type="caution">
    <text evidence="1">The sequence shown here is derived from an EMBL/GenBank/DDBJ whole genome shotgun (WGS) entry which is preliminary data.</text>
</comment>
<sequence>MALLQIPVWEDNTALCLQGSLHDPPRKAVDLLPKFNGEGKTIAFEHIINYESRLRLLNIVQEDLVCRLFPFTLEGKLKDWYSVLPIE</sequence>
<proteinExistence type="predicted"/>
<keyword evidence="1" id="KW-0496">Mitochondrion</keyword>
<dbReference type="AlphaFoldDB" id="A0A124GMN0"/>
<dbReference type="EMBL" id="LKAM01000013">
    <property type="protein sequence ID" value="KUM46177.1"/>
    <property type="molecule type" value="Genomic_DNA"/>
</dbReference>
<organism evidence="1">
    <name type="scientific">Picea glauca</name>
    <name type="common">White spruce</name>
    <name type="synonym">Pinus glauca</name>
    <dbReference type="NCBI Taxonomy" id="3330"/>
    <lineage>
        <taxon>Eukaryota</taxon>
        <taxon>Viridiplantae</taxon>
        <taxon>Streptophyta</taxon>
        <taxon>Embryophyta</taxon>
        <taxon>Tracheophyta</taxon>
        <taxon>Spermatophyta</taxon>
        <taxon>Pinopsida</taxon>
        <taxon>Pinidae</taxon>
        <taxon>Conifers I</taxon>
        <taxon>Pinales</taxon>
        <taxon>Pinaceae</taxon>
        <taxon>Picea</taxon>
    </lineage>
</organism>